<dbReference type="AlphaFoldDB" id="A0A381U099"/>
<dbReference type="PANTHER" id="PTHR47572:SF5">
    <property type="entry name" value="BLR2277 PROTEIN"/>
    <property type="match status" value="1"/>
</dbReference>
<organism evidence="2">
    <name type="scientific">marine metagenome</name>
    <dbReference type="NCBI Taxonomy" id="408172"/>
    <lineage>
        <taxon>unclassified sequences</taxon>
        <taxon>metagenomes</taxon>
        <taxon>ecological metagenomes</taxon>
    </lineage>
</organism>
<dbReference type="PANTHER" id="PTHR47572">
    <property type="entry name" value="LIPOPROTEIN-RELATED"/>
    <property type="match status" value="1"/>
</dbReference>
<dbReference type="InterPro" id="IPR051262">
    <property type="entry name" value="SMP-30/CGR1_Lactonase"/>
</dbReference>
<gene>
    <name evidence="2" type="ORF">METZ01_LOCUS74530</name>
</gene>
<feature type="domain" description="SMP-30/Gluconolactonase/LRE-like region" evidence="1">
    <location>
        <begin position="22"/>
        <end position="259"/>
    </location>
</feature>
<dbReference type="Pfam" id="PF08450">
    <property type="entry name" value="SGL"/>
    <property type="match status" value="1"/>
</dbReference>
<dbReference type="Gene3D" id="2.120.10.30">
    <property type="entry name" value="TolB, C-terminal domain"/>
    <property type="match status" value="1"/>
</dbReference>
<accession>A0A381U099</accession>
<evidence type="ECO:0000313" key="2">
    <source>
        <dbReference type="EMBL" id="SVA21676.1"/>
    </source>
</evidence>
<reference evidence="2" key="1">
    <citation type="submission" date="2018-05" db="EMBL/GenBank/DDBJ databases">
        <authorList>
            <person name="Lanie J.A."/>
            <person name="Ng W.-L."/>
            <person name="Kazmierczak K.M."/>
            <person name="Andrzejewski T.M."/>
            <person name="Davidsen T.M."/>
            <person name="Wayne K.J."/>
            <person name="Tettelin H."/>
            <person name="Glass J.I."/>
            <person name="Rusch D."/>
            <person name="Podicherti R."/>
            <person name="Tsui H.-C.T."/>
            <person name="Winkler M.E."/>
        </authorList>
    </citation>
    <scope>NUCLEOTIDE SEQUENCE</scope>
</reference>
<evidence type="ECO:0000259" key="1">
    <source>
        <dbReference type="Pfam" id="PF08450"/>
    </source>
</evidence>
<dbReference type="PRINTS" id="PR01790">
    <property type="entry name" value="SMP30FAMILY"/>
</dbReference>
<protein>
    <recommendedName>
        <fullName evidence="1">SMP-30/Gluconolactonase/LRE-like region domain-containing protein</fullName>
    </recommendedName>
</protein>
<proteinExistence type="predicted"/>
<dbReference type="InterPro" id="IPR013658">
    <property type="entry name" value="SGL"/>
</dbReference>
<dbReference type="SUPFAM" id="SSF63829">
    <property type="entry name" value="Calcium-dependent phosphotriesterase"/>
    <property type="match status" value="1"/>
</dbReference>
<sequence>MTSNLTNIPSDFRLLASGVRGPEGPAIDANGELHLVSADESSIIRVSSDGTIEEVATTGGRPNGLVFNAAGEMFVADAELKAILHINNSGKAEVFVDEYEGTALGGPNDLCFLPNGDLLFTDPVRRPLPDPAISPVYKVTPAGKVSAFANELAFPNGIAVSEDHSSVYVSESRAQRLVSFTIDENGYLLDQQLVRRFRDPGNPDGLAVDVEGNILQSLPGIRAIAYLNKDGTLIDVYHLPDWVPANLAFGGDDMRTVFVCGVAQNAVYQFRHPAAGVRLL</sequence>
<dbReference type="InterPro" id="IPR005511">
    <property type="entry name" value="SMP-30"/>
</dbReference>
<name>A0A381U099_9ZZZZ</name>
<dbReference type="InterPro" id="IPR011042">
    <property type="entry name" value="6-blade_b-propeller_TolB-like"/>
</dbReference>
<dbReference type="EMBL" id="UINC01005493">
    <property type="protein sequence ID" value="SVA21676.1"/>
    <property type="molecule type" value="Genomic_DNA"/>
</dbReference>